<keyword evidence="1" id="KW-0812">Transmembrane</keyword>
<dbReference type="AlphaFoldDB" id="X1SW63"/>
<protein>
    <submittedName>
        <fullName evidence="2">Uncharacterized protein</fullName>
    </submittedName>
</protein>
<proteinExistence type="predicted"/>
<accession>X1SW63</accession>
<comment type="caution">
    <text evidence="2">The sequence shown here is derived from an EMBL/GenBank/DDBJ whole genome shotgun (WGS) entry which is preliminary data.</text>
</comment>
<sequence length="235" mass="27344">MPENNEKPPVWIVALWDTLAGFFTKMFESVWSGFMDMIPHIWSDTHSYWSKWFGKRETAQWNAMLDMFVSAEMIDADAAANLLKLKDVSGPLDDLFYFYLFYSLSSTYMMQAGFAVGGKTRQSLNKKYSPEVPHFRELIPAAFIAPEKTGEVRDAMKRGGISDEDIDLAFLASYRLYTEMDIRTLWLRGVLNDDQMFMRMRELGYTDTRKKTAILKAYRNKQRKSASFCIDTRLF</sequence>
<keyword evidence="1" id="KW-1133">Transmembrane helix</keyword>
<dbReference type="EMBL" id="BARW01001073">
    <property type="protein sequence ID" value="GAI72029.1"/>
    <property type="molecule type" value="Genomic_DNA"/>
</dbReference>
<reference evidence="2" key="1">
    <citation type="journal article" date="2014" name="Front. Microbiol.">
        <title>High frequency of phylogenetically diverse reductive dehalogenase-homologous genes in deep subseafloor sedimentary metagenomes.</title>
        <authorList>
            <person name="Kawai M."/>
            <person name="Futagami T."/>
            <person name="Toyoda A."/>
            <person name="Takaki Y."/>
            <person name="Nishi S."/>
            <person name="Hori S."/>
            <person name="Arai W."/>
            <person name="Tsubouchi T."/>
            <person name="Morono Y."/>
            <person name="Uchiyama I."/>
            <person name="Ito T."/>
            <person name="Fujiyama A."/>
            <person name="Inagaki F."/>
            <person name="Takami H."/>
        </authorList>
    </citation>
    <scope>NUCLEOTIDE SEQUENCE</scope>
    <source>
        <strain evidence="2">Expedition CK06-06</strain>
    </source>
</reference>
<feature type="transmembrane region" description="Helical" evidence="1">
    <location>
        <begin position="96"/>
        <end position="117"/>
    </location>
</feature>
<evidence type="ECO:0000313" key="2">
    <source>
        <dbReference type="EMBL" id="GAI72029.1"/>
    </source>
</evidence>
<organism evidence="2">
    <name type="scientific">marine sediment metagenome</name>
    <dbReference type="NCBI Taxonomy" id="412755"/>
    <lineage>
        <taxon>unclassified sequences</taxon>
        <taxon>metagenomes</taxon>
        <taxon>ecological metagenomes</taxon>
    </lineage>
</organism>
<keyword evidence="1" id="KW-0472">Membrane</keyword>
<name>X1SW63_9ZZZZ</name>
<gene>
    <name evidence="2" type="ORF">S12H4_03711</name>
</gene>
<evidence type="ECO:0000256" key="1">
    <source>
        <dbReference type="SAM" id="Phobius"/>
    </source>
</evidence>